<dbReference type="InterPro" id="IPR008422">
    <property type="entry name" value="KN_HD"/>
</dbReference>
<dbReference type="Gene3D" id="1.10.10.60">
    <property type="entry name" value="Homeodomain-like"/>
    <property type="match status" value="1"/>
</dbReference>
<dbReference type="PROSITE" id="PS50071">
    <property type="entry name" value="HOMEOBOX_2"/>
    <property type="match status" value="1"/>
</dbReference>
<evidence type="ECO:0000256" key="2">
    <source>
        <dbReference type="ARBA" id="ARBA00023155"/>
    </source>
</evidence>
<dbReference type="SUPFAM" id="SSF46689">
    <property type="entry name" value="Homeodomain-like"/>
    <property type="match status" value="1"/>
</dbReference>
<sequence>MNSYLYEPFLNFESNLSLFEEHNELDTYTNYFSNDSQLSTTVLYPNFEKANYLMKESFVNKSVLTNELQTHDNGFGMNTNEQPLFYSSLTEQKFSPVFLNQDLGSQQEAHFETQSQMHNFDQTNEEHLITIANGDFLFPSHESPKPLQMENHETESNILNLDKNEDQKATTNTNSFFINRNKKIGFDFFNYESQTPALFTQSPTTEKELLKKDSIDVVVKNNHPKTQRKRLYEENENENENERINYKIETNDIQKIRRKNNDKKERKEPKRRPNKSKPKSKPKSKKNNKNNDYEINSVIIPSEKGKRVKIFKRRKPTRSERLKTTEYAKTLFENWFTKHLNRPEGPYPDKNTRKSMSEKTGIPELQVTRWFGQRRRLQRLLWENKKVQKPNWIN</sequence>
<keyword evidence="1 4" id="KW-0238">DNA-binding</keyword>
<dbReference type="CDD" id="cd00086">
    <property type="entry name" value="homeodomain"/>
    <property type="match status" value="1"/>
</dbReference>
<evidence type="ECO:0000256" key="5">
    <source>
        <dbReference type="SAM" id="MobiDB-lite"/>
    </source>
</evidence>
<dbReference type="InterPro" id="IPR001356">
    <property type="entry name" value="HD"/>
</dbReference>
<keyword evidence="8" id="KW-1185">Reference proteome</keyword>
<protein>
    <recommendedName>
        <fullName evidence="6">Homeobox domain-containing protein</fullName>
    </recommendedName>
</protein>
<feature type="domain" description="Homeobox" evidence="6">
    <location>
        <begin position="315"/>
        <end position="381"/>
    </location>
</feature>
<comment type="subcellular location">
    <subcellularLocation>
        <location evidence="4">Nucleus</location>
    </subcellularLocation>
</comment>
<keyword evidence="3 4" id="KW-0539">Nucleus</keyword>
<evidence type="ECO:0000259" key="6">
    <source>
        <dbReference type="PROSITE" id="PS50071"/>
    </source>
</evidence>
<accession>A0ABQ8XDA6</accession>
<evidence type="ECO:0000256" key="4">
    <source>
        <dbReference type="PROSITE-ProRule" id="PRU00108"/>
    </source>
</evidence>
<evidence type="ECO:0000313" key="8">
    <source>
        <dbReference type="Proteomes" id="UP001150062"/>
    </source>
</evidence>
<dbReference type="Proteomes" id="UP001150062">
    <property type="component" value="Unassembled WGS sequence"/>
</dbReference>
<feature type="compositionally biased region" description="Basic residues" evidence="5">
    <location>
        <begin position="269"/>
        <end position="288"/>
    </location>
</feature>
<organism evidence="7 8">
    <name type="scientific">Anaeramoeba flamelloides</name>
    <dbReference type="NCBI Taxonomy" id="1746091"/>
    <lineage>
        <taxon>Eukaryota</taxon>
        <taxon>Metamonada</taxon>
        <taxon>Anaeramoebidae</taxon>
        <taxon>Anaeramoeba</taxon>
    </lineage>
</organism>
<dbReference type="InterPro" id="IPR009057">
    <property type="entry name" value="Homeodomain-like_sf"/>
</dbReference>
<keyword evidence="2 4" id="KW-0371">Homeobox</keyword>
<feature type="compositionally biased region" description="Basic and acidic residues" evidence="5">
    <location>
        <begin position="240"/>
        <end position="255"/>
    </location>
</feature>
<gene>
    <name evidence="7" type="ORF">M0813_07109</name>
</gene>
<reference evidence="7" key="1">
    <citation type="submission" date="2022-08" db="EMBL/GenBank/DDBJ databases">
        <title>Novel sulfate-reducing endosymbionts in the free-living metamonad Anaeramoeba.</title>
        <authorList>
            <person name="Jerlstrom-Hultqvist J."/>
            <person name="Cepicka I."/>
            <person name="Gallot-Lavallee L."/>
            <person name="Salas-Leiva D."/>
            <person name="Curtis B.A."/>
            <person name="Zahonova K."/>
            <person name="Pipaliya S."/>
            <person name="Dacks J."/>
            <person name="Roger A.J."/>
        </authorList>
    </citation>
    <scope>NUCLEOTIDE SEQUENCE</scope>
    <source>
        <strain evidence="7">Schooner1</strain>
    </source>
</reference>
<dbReference type="Pfam" id="PF05920">
    <property type="entry name" value="Homeobox_KN"/>
    <property type="match status" value="1"/>
</dbReference>
<dbReference type="EMBL" id="JAOAOG010000314">
    <property type="protein sequence ID" value="KAJ6230120.1"/>
    <property type="molecule type" value="Genomic_DNA"/>
</dbReference>
<name>A0ABQ8XDA6_9EUKA</name>
<feature type="DNA-binding region" description="Homeobox" evidence="4">
    <location>
        <begin position="317"/>
        <end position="382"/>
    </location>
</feature>
<proteinExistence type="predicted"/>
<feature type="region of interest" description="Disordered" evidence="5">
    <location>
        <begin position="220"/>
        <end position="295"/>
    </location>
</feature>
<evidence type="ECO:0000313" key="7">
    <source>
        <dbReference type="EMBL" id="KAJ6230120.1"/>
    </source>
</evidence>
<evidence type="ECO:0000256" key="1">
    <source>
        <dbReference type="ARBA" id="ARBA00023125"/>
    </source>
</evidence>
<comment type="caution">
    <text evidence="7">The sequence shown here is derived from an EMBL/GenBank/DDBJ whole genome shotgun (WGS) entry which is preliminary data.</text>
</comment>
<dbReference type="SMART" id="SM00389">
    <property type="entry name" value="HOX"/>
    <property type="match status" value="1"/>
</dbReference>
<evidence type="ECO:0000256" key="3">
    <source>
        <dbReference type="ARBA" id="ARBA00023242"/>
    </source>
</evidence>